<feature type="transmembrane region" description="Helical" evidence="5">
    <location>
        <begin position="57"/>
        <end position="75"/>
    </location>
</feature>
<dbReference type="Proteomes" id="UP000257323">
    <property type="component" value="Unassembled WGS sequence"/>
</dbReference>
<accession>A0A3E2BMG8</accession>
<organism evidence="7 8">
    <name type="scientific">Candidatus Saccharicenans subterraneus</name>
    <dbReference type="NCBI Taxonomy" id="2508984"/>
    <lineage>
        <taxon>Bacteria</taxon>
        <taxon>Candidatus Aminicenantota</taxon>
        <taxon>Candidatus Aminicenantia</taxon>
        <taxon>Candidatus Aminicenantales</taxon>
        <taxon>Candidatus Saccharicenantaceae</taxon>
        <taxon>Candidatus Saccharicenans</taxon>
    </lineage>
</organism>
<keyword evidence="2 5" id="KW-0812">Transmembrane</keyword>
<keyword evidence="5" id="KW-1003">Cell membrane</keyword>
<dbReference type="Pfam" id="PF01061">
    <property type="entry name" value="ABC2_membrane"/>
    <property type="match status" value="1"/>
</dbReference>
<evidence type="ECO:0000256" key="5">
    <source>
        <dbReference type="RuleBase" id="RU361157"/>
    </source>
</evidence>
<comment type="subcellular location">
    <subcellularLocation>
        <location evidence="5">Cell membrane</location>
        <topology evidence="5">Multi-pass membrane protein</topology>
    </subcellularLocation>
    <subcellularLocation>
        <location evidence="1">Membrane</location>
        <topology evidence="1">Multi-pass membrane protein</topology>
    </subcellularLocation>
</comment>
<keyword evidence="4 5" id="KW-0472">Membrane</keyword>
<reference evidence="7 8" key="1">
    <citation type="submission" date="2018-08" db="EMBL/GenBank/DDBJ databases">
        <title>Genome analysis of the thermophilic bacterium of the candidate phylum Aminicenantes from deep subsurface aquifer revealed its physiology and ecological role.</title>
        <authorList>
            <person name="Kadnikov V.V."/>
            <person name="Mardanov A.V."/>
            <person name="Beletsky A.V."/>
            <person name="Karnachuk O.V."/>
            <person name="Ravin N.V."/>
        </authorList>
    </citation>
    <scope>NUCLEOTIDE SEQUENCE [LARGE SCALE GENOMIC DNA]</scope>
    <source>
        <strain evidence="7">BY38</strain>
    </source>
</reference>
<dbReference type="PANTHER" id="PTHR43229">
    <property type="entry name" value="NODULATION PROTEIN J"/>
    <property type="match status" value="1"/>
</dbReference>
<dbReference type="PANTHER" id="PTHR43229:SF6">
    <property type="entry name" value="ABC-TYPE MULTIDRUG TRANSPORT SYSTEM, PERMEASE COMPONENT"/>
    <property type="match status" value="1"/>
</dbReference>
<gene>
    <name evidence="7" type="ORF">OP8BY_2225</name>
</gene>
<dbReference type="AlphaFoldDB" id="A0A3E2BMG8"/>
<keyword evidence="3 5" id="KW-1133">Transmembrane helix</keyword>
<comment type="similarity">
    <text evidence="5">Belongs to the ABC-2 integral membrane protein family.</text>
</comment>
<evidence type="ECO:0000313" key="7">
    <source>
        <dbReference type="EMBL" id="RFT15827.1"/>
    </source>
</evidence>
<evidence type="ECO:0000256" key="2">
    <source>
        <dbReference type="ARBA" id="ARBA00022692"/>
    </source>
</evidence>
<evidence type="ECO:0000256" key="3">
    <source>
        <dbReference type="ARBA" id="ARBA00022989"/>
    </source>
</evidence>
<dbReference type="GO" id="GO:0140359">
    <property type="term" value="F:ABC-type transporter activity"/>
    <property type="evidence" value="ECO:0007669"/>
    <property type="project" value="InterPro"/>
</dbReference>
<dbReference type="InterPro" id="IPR013525">
    <property type="entry name" value="ABC2_TM"/>
</dbReference>
<feature type="transmembrane region" description="Helical" evidence="5">
    <location>
        <begin position="113"/>
        <end position="132"/>
    </location>
</feature>
<keyword evidence="5" id="KW-0813">Transport</keyword>
<dbReference type="InterPro" id="IPR051784">
    <property type="entry name" value="Nod_factor_ABC_transporter"/>
</dbReference>
<evidence type="ECO:0000256" key="1">
    <source>
        <dbReference type="ARBA" id="ARBA00004141"/>
    </source>
</evidence>
<dbReference type="InterPro" id="IPR047817">
    <property type="entry name" value="ABC2_TM_bact-type"/>
</dbReference>
<dbReference type="PROSITE" id="PS51012">
    <property type="entry name" value="ABC_TM2"/>
    <property type="match status" value="1"/>
</dbReference>
<dbReference type="GO" id="GO:0005886">
    <property type="term" value="C:plasma membrane"/>
    <property type="evidence" value="ECO:0007669"/>
    <property type="project" value="UniProtKB-SubCell"/>
</dbReference>
<feature type="domain" description="ABC transmembrane type-2" evidence="6">
    <location>
        <begin position="22"/>
        <end position="251"/>
    </location>
</feature>
<evidence type="ECO:0000259" key="6">
    <source>
        <dbReference type="PROSITE" id="PS51012"/>
    </source>
</evidence>
<sequence>MKPYRISAMFLRHIYLYKHSLTRLVEIFYWPLLDLLVWGFVSLYITKLSAEGNSTPNFLGIFLGALILWDILFRSQQGISVSFLEEVWARNFLNLFVSPLTIGEYLASLMMVAVFKVVVVFLISSLLAWLLYSFNLFIIGMYLLPFMICLVILGWAIGILTTGLILRFGQQAEVLAWGVAFLFQPISAVFYPVSVLPRFLQKVALAIPASYVFEGMRSIIFGRTFPVGHLVKAFGLDLVYLSLALFFFFRMFRQVRAKGLLAKMGE</sequence>
<feature type="transmembrane region" description="Helical" evidence="5">
    <location>
        <begin position="21"/>
        <end position="45"/>
    </location>
</feature>
<evidence type="ECO:0000313" key="8">
    <source>
        <dbReference type="Proteomes" id="UP000257323"/>
    </source>
</evidence>
<comment type="caution">
    <text evidence="7">The sequence shown here is derived from an EMBL/GenBank/DDBJ whole genome shotgun (WGS) entry which is preliminary data.</text>
</comment>
<feature type="transmembrane region" description="Helical" evidence="5">
    <location>
        <begin position="233"/>
        <end position="252"/>
    </location>
</feature>
<protein>
    <recommendedName>
        <fullName evidence="5">Transport permease protein</fullName>
    </recommendedName>
</protein>
<feature type="transmembrane region" description="Helical" evidence="5">
    <location>
        <begin position="174"/>
        <end position="191"/>
    </location>
</feature>
<feature type="transmembrane region" description="Helical" evidence="5">
    <location>
        <begin position="144"/>
        <end position="168"/>
    </location>
</feature>
<evidence type="ECO:0000256" key="4">
    <source>
        <dbReference type="ARBA" id="ARBA00023136"/>
    </source>
</evidence>
<name>A0A3E2BMG8_9BACT</name>
<dbReference type="EMBL" id="QUAH01000006">
    <property type="protein sequence ID" value="RFT15827.1"/>
    <property type="molecule type" value="Genomic_DNA"/>
</dbReference>
<proteinExistence type="inferred from homology"/>